<dbReference type="GO" id="GO:0071555">
    <property type="term" value="P:cell wall organization"/>
    <property type="evidence" value="ECO:0007669"/>
    <property type="project" value="UniProtKB-KW"/>
</dbReference>
<accession>A0A9X3EGX8</accession>
<dbReference type="EMBL" id="QVOQ01000007">
    <property type="protein sequence ID" value="MCX7578685.1"/>
    <property type="molecule type" value="Genomic_DNA"/>
</dbReference>
<dbReference type="HAMAP" id="MF_00258">
    <property type="entry name" value="Glu_racemase"/>
    <property type="match status" value="1"/>
</dbReference>
<dbReference type="InterPro" id="IPR004391">
    <property type="entry name" value="Glu_race"/>
</dbReference>
<keyword evidence="6 8" id="KW-0961">Cell wall biogenesis/degradation</keyword>
<feature type="binding site" evidence="8">
    <location>
        <begin position="56"/>
        <end position="57"/>
    </location>
    <ligand>
        <name>substrate</name>
    </ligand>
</feature>
<comment type="catalytic activity">
    <reaction evidence="1 8">
        <text>L-glutamate = D-glutamate</text>
        <dbReference type="Rhea" id="RHEA:12813"/>
        <dbReference type="ChEBI" id="CHEBI:29985"/>
        <dbReference type="ChEBI" id="CHEBI:29986"/>
        <dbReference type="EC" id="5.1.1.3"/>
    </reaction>
</comment>
<feature type="binding site" evidence="8">
    <location>
        <begin position="200"/>
        <end position="201"/>
    </location>
    <ligand>
        <name>substrate</name>
    </ligand>
</feature>
<evidence type="ECO:0000256" key="6">
    <source>
        <dbReference type="ARBA" id="ARBA00023316"/>
    </source>
</evidence>
<dbReference type="InterPro" id="IPR015942">
    <property type="entry name" value="Asp/Glu/hydantoin_racemase"/>
</dbReference>
<comment type="pathway">
    <text evidence="8">Cell wall biogenesis; peptidoglycan biosynthesis.</text>
</comment>
<name>A0A9X3EGX8_9LACO</name>
<protein>
    <recommendedName>
        <fullName evidence="7 8">Glutamate racemase</fullName>
        <ecNumber evidence="2 8">5.1.1.3</ecNumber>
    </recommendedName>
</protein>
<dbReference type="NCBIfam" id="TIGR00067">
    <property type="entry name" value="glut_race"/>
    <property type="match status" value="1"/>
</dbReference>
<comment type="function">
    <text evidence="8">Provides the (R)-glutamate required for cell wall biosynthesis.</text>
</comment>
<dbReference type="GO" id="GO:0008881">
    <property type="term" value="F:glutamate racemase activity"/>
    <property type="evidence" value="ECO:0007669"/>
    <property type="project" value="UniProtKB-UniRule"/>
</dbReference>
<dbReference type="FunFam" id="3.40.50.1860:FF:000002">
    <property type="entry name" value="Glutamate racemase"/>
    <property type="match status" value="1"/>
</dbReference>
<keyword evidence="5 8" id="KW-0413">Isomerase</keyword>
<feature type="binding site" evidence="8">
    <location>
        <begin position="24"/>
        <end position="25"/>
    </location>
    <ligand>
        <name>substrate</name>
    </ligand>
</feature>
<dbReference type="Proteomes" id="UP001080333">
    <property type="component" value="Unassembled WGS sequence"/>
</dbReference>
<evidence type="ECO:0000256" key="7">
    <source>
        <dbReference type="ARBA" id="ARBA00070053"/>
    </source>
</evidence>
<feature type="active site" description="Proton donor/acceptor" evidence="8">
    <location>
        <position position="88"/>
    </location>
</feature>
<keyword evidence="4 8" id="KW-0573">Peptidoglycan synthesis</keyword>
<evidence type="ECO:0000256" key="1">
    <source>
        <dbReference type="ARBA" id="ARBA00001602"/>
    </source>
</evidence>
<keyword evidence="3 8" id="KW-0133">Cell shape</keyword>
<dbReference type="AlphaFoldDB" id="A0A9X3EGX8"/>
<evidence type="ECO:0000313" key="10">
    <source>
        <dbReference type="Proteomes" id="UP001080333"/>
    </source>
</evidence>
<dbReference type="GO" id="GO:0042802">
    <property type="term" value="F:identical protein binding"/>
    <property type="evidence" value="ECO:0007669"/>
    <property type="project" value="UniProtKB-ARBA"/>
</dbReference>
<evidence type="ECO:0000256" key="5">
    <source>
        <dbReference type="ARBA" id="ARBA00023235"/>
    </source>
</evidence>
<dbReference type="GO" id="GO:0009252">
    <property type="term" value="P:peptidoglycan biosynthetic process"/>
    <property type="evidence" value="ECO:0007669"/>
    <property type="project" value="UniProtKB-UniRule"/>
</dbReference>
<dbReference type="PANTHER" id="PTHR21198">
    <property type="entry name" value="GLUTAMATE RACEMASE"/>
    <property type="match status" value="1"/>
</dbReference>
<evidence type="ECO:0000256" key="8">
    <source>
        <dbReference type="HAMAP-Rule" id="MF_00258"/>
    </source>
</evidence>
<evidence type="ECO:0000256" key="4">
    <source>
        <dbReference type="ARBA" id="ARBA00022984"/>
    </source>
</evidence>
<organism evidence="9 10">
    <name type="scientific">Leuconostoc falkenbergense</name>
    <dbReference type="NCBI Taxonomy" id="2766470"/>
    <lineage>
        <taxon>Bacteria</taxon>
        <taxon>Bacillati</taxon>
        <taxon>Bacillota</taxon>
        <taxon>Bacilli</taxon>
        <taxon>Lactobacillales</taxon>
        <taxon>Lactobacillaceae</taxon>
        <taxon>Leuconostoc</taxon>
    </lineage>
</organism>
<dbReference type="PROSITE" id="PS00923">
    <property type="entry name" value="ASP_GLU_RACEMASE_1"/>
    <property type="match status" value="1"/>
</dbReference>
<dbReference type="InterPro" id="IPR001920">
    <property type="entry name" value="Asp/Glu_race"/>
</dbReference>
<dbReference type="InterPro" id="IPR018187">
    <property type="entry name" value="Asp/Glu_racemase_AS_1"/>
</dbReference>
<proteinExistence type="inferred from homology"/>
<dbReference type="Gene3D" id="3.40.50.1860">
    <property type="match status" value="2"/>
</dbReference>
<comment type="caution">
    <text evidence="9">The sequence shown here is derived from an EMBL/GenBank/DDBJ whole genome shotgun (WGS) entry which is preliminary data.</text>
</comment>
<evidence type="ECO:0000256" key="2">
    <source>
        <dbReference type="ARBA" id="ARBA00013090"/>
    </source>
</evidence>
<dbReference type="SUPFAM" id="SSF53681">
    <property type="entry name" value="Aspartate/glutamate racemase"/>
    <property type="match status" value="2"/>
</dbReference>
<sequence>MLAFLIKPFIINNMNKNNPIGFLDSGIGGLTVVKAAQEQLPNEQFMYIGDTARMPYGPRPAQEVIDYTFQMANFLIETKNIKLLVIACNTATARALPLLQAKLSIPVIGVIQSGAEAAVRMTKSNHIGLIATQGTVTSGIYEKEMAKLAPNVVIQAQPEPDFVTLVENDDYQSEHAKKLVANHLSHFADNTVDTLILGCTHFPLLAPFIQSAVGSQVKLIDAGAETVTVVSQYLDTHNLHSDVVHGHDHDIYHTTGDKVLFEKIATNWLSRAQPLDVRHLVITNNHLEDESI</sequence>
<reference evidence="9" key="1">
    <citation type="submission" date="2018-08" db="EMBL/GenBank/DDBJ databases">
        <title>Draft genome sequences of Leuconostoc spp. and Weissella spp. with biocontrol potential.</title>
        <authorList>
            <person name="Lo R."/>
            <person name="Ho V.T.T."/>
            <person name="Turner M.S."/>
        </authorList>
    </citation>
    <scope>NUCLEOTIDE SEQUENCE</scope>
    <source>
        <strain evidence="9">156</strain>
    </source>
</reference>
<evidence type="ECO:0000256" key="3">
    <source>
        <dbReference type="ARBA" id="ARBA00022960"/>
    </source>
</evidence>
<gene>
    <name evidence="8" type="primary">murI</name>
    <name evidence="9" type="ORF">D0502_04670</name>
</gene>
<dbReference type="PANTHER" id="PTHR21198:SF2">
    <property type="entry name" value="GLUTAMATE RACEMASE"/>
    <property type="match status" value="1"/>
</dbReference>
<dbReference type="InterPro" id="IPR033134">
    <property type="entry name" value="Asp/Glu_racemase_AS_2"/>
</dbReference>
<feature type="binding site" evidence="8">
    <location>
        <begin position="89"/>
        <end position="90"/>
    </location>
    <ligand>
        <name>substrate</name>
    </ligand>
</feature>
<dbReference type="PROSITE" id="PS00924">
    <property type="entry name" value="ASP_GLU_RACEMASE_2"/>
    <property type="match status" value="1"/>
</dbReference>
<dbReference type="GO" id="GO:0008360">
    <property type="term" value="P:regulation of cell shape"/>
    <property type="evidence" value="ECO:0007669"/>
    <property type="project" value="UniProtKB-KW"/>
</dbReference>
<comment type="similarity">
    <text evidence="8">Belongs to the aspartate/glutamate racemases family.</text>
</comment>
<dbReference type="EC" id="5.1.1.3" evidence="2 8"/>
<evidence type="ECO:0000313" key="9">
    <source>
        <dbReference type="EMBL" id="MCX7578685.1"/>
    </source>
</evidence>
<dbReference type="Pfam" id="PF01177">
    <property type="entry name" value="Asp_Glu_race"/>
    <property type="match status" value="1"/>
</dbReference>
<feature type="active site" description="Proton donor/acceptor" evidence="8">
    <location>
        <position position="199"/>
    </location>
</feature>